<feature type="region of interest" description="Disordered" evidence="1">
    <location>
        <begin position="84"/>
        <end position="129"/>
    </location>
</feature>
<comment type="caution">
    <text evidence="2">The sequence shown here is derived from an EMBL/GenBank/DDBJ whole genome shotgun (WGS) entry which is preliminary data.</text>
</comment>
<dbReference type="EMBL" id="CATQJL010000112">
    <property type="protein sequence ID" value="CAJ0595080.1"/>
    <property type="molecule type" value="Genomic_DNA"/>
</dbReference>
<name>A0AA36GN46_CYLNA</name>
<organism evidence="2 3">
    <name type="scientific">Cylicocyclus nassatus</name>
    <name type="common">Nematode worm</name>
    <dbReference type="NCBI Taxonomy" id="53992"/>
    <lineage>
        <taxon>Eukaryota</taxon>
        <taxon>Metazoa</taxon>
        <taxon>Ecdysozoa</taxon>
        <taxon>Nematoda</taxon>
        <taxon>Chromadorea</taxon>
        <taxon>Rhabditida</taxon>
        <taxon>Rhabditina</taxon>
        <taxon>Rhabditomorpha</taxon>
        <taxon>Strongyloidea</taxon>
        <taxon>Strongylidae</taxon>
        <taxon>Cylicocyclus</taxon>
    </lineage>
</organism>
<evidence type="ECO:0000256" key="1">
    <source>
        <dbReference type="SAM" id="MobiDB-lite"/>
    </source>
</evidence>
<dbReference type="Proteomes" id="UP001176961">
    <property type="component" value="Unassembled WGS sequence"/>
</dbReference>
<reference evidence="2" key="1">
    <citation type="submission" date="2023-07" db="EMBL/GenBank/DDBJ databases">
        <authorList>
            <consortium name="CYATHOMIX"/>
        </authorList>
    </citation>
    <scope>NUCLEOTIDE SEQUENCE</scope>
    <source>
        <strain evidence="2">N/A</strain>
    </source>
</reference>
<accession>A0AA36GN46</accession>
<feature type="region of interest" description="Disordered" evidence="1">
    <location>
        <begin position="1"/>
        <end position="22"/>
    </location>
</feature>
<gene>
    <name evidence="2" type="ORF">CYNAS_LOCUS7063</name>
</gene>
<feature type="compositionally biased region" description="Basic and acidic residues" evidence="1">
    <location>
        <begin position="1"/>
        <end position="10"/>
    </location>
</feature>
<proteinExistence type="predicted"/>
<keyword evidence="3" id="KW-1185">Reference proteome</keyword>
<evidence type="ECO:0000313" key="2">
    <source>
        <dbReference type="EMBL" id="CAJ0595080.1"/>
    </source>
</evidence>
<dbReference type="AlphaFoldDB" id="A0AA36GN46"/>
<feature type="compositionally biased region" description="Basic and acidic residues" evidence="1">
    <location>
        <begin position="99"/>
        <end position="108"/>
    </location>
</feature>
<feature type="compositionally biased region" description="Low complexity" evidence="1">
    <location>
        <begin position="110"/>
        <end position="129"/>
    </location>
</feature>
<evidence type="ECO:0000313" key="3">
    <source>
        <dbReference type="Proteomes" id="UP001176961"/>
    </source>
</evidence>
<sequence>MTKIDERGSDENTPMDTVVAKKNNERVTVKELNRLISDVQECPSQAESNWYVVSNTRWSKILDVEVTKLIVNLQLMTGMYSSEDEEYTPNYLNLSSPFLDKEDVDKENVPSGSSIGTPSSSQANVPSSS</sequence>
<protein>
    <submittedName>
        <fullName evidence="2">Uncharacterized protein</fullName>
    </submittedName>
</protein>